<dbReference type="PATRIC" id="fig|1398.25.peg.171"/>
<evidence type="ECO:0000256" key="9">
    <source>
        <dbReference type="SAM" id="MobiDB-lite"/>
    </source>
</evidence>
<keyword evidence="2 8" id="KW-0645">Protease</keyword>
<evidence type="ECO:0000313" key="11">
    <source>
        <dbReference type="Proteomes" id="UP000075304"/>
    </source>
</evidence>
<evidence type="ECO:0000313" key="10">
    <source>
        <dbReference type="EMBL" id="KYC65799.1"/>
    </source>
</evidence>
<keyword evidence="5" id="KW-0190">Covalent protein-DNA linkage</keyword>
<dbReference type="GO" id="GO:0003697">
    <property type="term" value="F:single-stranded DNA binding"/>
    <property type="evidence" value="ECO:0007669"/>
    <property type="project" value="InterPro"/>
</dbReference>
<keyword evidence="7" id="KW-0456">Lyase</keyword>
<comment type="similarity">
    <text evidence="1 8">Belongs to the SOS response-associated peptidase family.</text>
</comment>
<comment type="caution">
    <text evidence="10">The sequence shown here is derived from an EMBL/GenBank/DDBJ whole genome shotgun (WGS) entry which is preliminary data.</text>
</comment>
<dbReference type="PANTHER" id="PTHR13604">
    <property type="entry name" value="DC12-RELATED"/>
    <property type="match status" value="1"/>
</dbReference>
<dbReference type="Pfam" id="PF02586">
    <property type="entry name" value="SRAP"/>
    <property type="match status" value="1"/>
</dbReference>
<gene>
    <name evidence="10" type="ORF">B4099_3429</name>
</gene>
<evidence type="ECO:0000256" key="6">
    <source>
        <dbReference type="ARBA" id="ARBA00023125"/>
    </source>
</evidence>
<dbReference type="Gene3D" id="3.90.1680.10">
    <property type="entry name" value="SOS response associated peptidase-like"/>
    <property type="match status" value="1"/>
</dbReference>
<proteinExistence type="inferred from homology"/>
<evidence type="ECO:0000256" key="4">
    <source>
        <dbReference type="ARBA" id="ARBA00022801"/>
    </source>
</evidence>
<dbReference type="GO" id="GO:0106300">
    <property type="term" value="P:protein-DNA covalent cross-linking repair"/>
    <property type="evidence" value="ECO:0007669"/>
    <property type="project" value="InterPro"/>
</dbReference>
<dbReference type="GO" id="GO:0006508">
    <property type="term" value="P:proteolysis"/>
    <property type="evidence" value="ECO:0007669"/>
    <property type="project" value="UniProtKB-KW"/>
</dbReference>
<keyword evidence="4 8" id="KW-0378">Hydrolase</keyword>
<dbReference type="GO" id="GO:0008233">
    <property type="term" value="F:peptidase activity"/>
    <property type="evidence" value="ECO:0007669"/>
    <property type="project" value="UniProtKB-KW"/>
</dbReference>
<evidence type="ECO:0000256" key="3">
    <source>
        <dbReference type="ARBA" id="ARBA00022763"/>
    </source>
</evidence>
<reference evidence="10 11" key="1">
    <citation type="submission" date="2016-01" db="EMBL/GenBank/DDBJ databases">
        <title>Genome Sequences of Twelve Sporeforming Bacillus Species Isolated from Foods.</title>
        <authorList>
            <person name="Berendsen E.M."/>
            <person name="Wells-Bennik M.H."/>
            <person name="Krawcyk A.O."/>
            <person name="De Jong A."/>
            <person name="Holsappel S."/>
            <person name="Eijlander R.T."/>
            <person name="Kuipers O.P."/>
        </authorList>
    </citation>
    <scope>NUCLEOTIDE SEQUENCE [LARGE SCALE GENOMIC DNA]</scope>
    <source>
        <strain evidence="10 11">B4099</strain>
    </source>
</reference>
<dbReference type="InterPro" id="IPR036590">
    <property type="entry name" value="SRAP-like"/>
</dbReference>
<evidence type="ECO:0000256" key="1">
    <source>
        <dbReference type="ARBA" id="ARBA00008136"/>
    </source>
</evidence>
<evidence type="ECO:0000256" key="2">
    <source>
        <dbReference type="ARBA" id="ARBA00022670"/>
    </source>
</evidence>
<feature type="region of interest" description="Disordered" evidence="9">
    <location>
        <begin position="1"/>
        <end position="21"/>
    </location>
</feature>
<dbReference type="PANTHER" id="PTHR13604:SF0">
    <property type="entry name" value="ABASIC SITE PROCESSING PROTEIN HMCES"/>
    <property type="match status" value="1"/>
</dbReference>
<organism evidence="10 11">
    <name type="scientific">Heyndrickxia coagulans</name>
    <name type="common">Weizmannia coagulans</name>
    <dbReference type="NCBI Taxonomy" id="1398"/>
    <lineage>
        <taxon>Bacteria</taxon>
        <taxon>Bacillati</taxon>
        <taxon>Bacillota</taxon>
        <taxon>Bacilli</taxon>
        <taxon>Bacillales</taxon>
        <taxon>Bacillaceae</taxon>
        <taxon>Heyndrickxia</taxon>
    </lineage>
</organism>
<keyword evidence="3" id="KW-0227">DNA damage</keyword>
<dbReference type="GO" id="GO:0016829">
    <property type="term" value="F:lyase activity"/>
    <property type="evidence" value="ECO:0007669"/>
    <property type="project" value="UniProtKB-KW"/>
</dbReference>
<dbReference type="Proteomes" id="UP000075304">
    <property type="component" value="Unassembled WGS sequence"/>
</dbReference>
<sequence>MKKEKKTGIRCNHPKPGGRVKTRRVPEQRKDLVQAGQILFICLLFCVKWDKIDLFAASYAAPEKDENFQDRKKGGIWMCGRYTLTASVNELEERFHAKASFPGSEYAKSYNVAPSQMVAAVISARGQYRLGFLKWGLIPSWAKDPKIGHKMINARSETVFQKPGFREAVKRRRCLIPADSFFEWNRKDGTRAPMRITLKNGGIFAMAGLWEKWTDQEGNPVFTCTILTTKANRMMAKIHDRMPVILRKEDEEKWLDSTVTEPGRLLPLLAQYDSDAMEMYAVSERVNSPKNNFPELLLPKN</sequence>
<evidence type="ECO:0000256" key="7">
    <source>
        <dbReference type="ARBA" id="ARBA00023239"/>
    </source>
</evidence>
<name>A0A150K873_HEYCO</name>
<dbReference type="EC" id="3.4.-.-" evidence="8"/>
<evidence type="ECO:0000256" key="8">
    <source>
        <dbReference type="RuleBase" id="RU364100"/>
    </source>
</evidence>
<dbReference type="EMBL" id="LQYI01000085">
    <property type="protein sequence ID" value="KYC65799.1"/>
    <property type="molecule type" value="Genomic_DNA"/>
</dbReference>
<keyword evidence="6" id="KW-0238">DNA-binding</keyword>
<dbReference type="AlphaFoldDB" id="A0A150K873"/>
<feature type="compositionally biased region" description="Basic residues" evidence="9">
    <location>
        <begin position="12"/>
        <end position="21"/>
    </location>
</feature>
<dbReference type="InterPro" id="IPR003738">
    <property type="entry name" value="SRAP"/>
</dbReference>
<dbReference type="SUPFAM" id="SSF143081">
    <property type="entry name" value="BB1717-like"/>
    <property type="match status" value="1"/>
</dbReference>
<protein>
    <recommendedName>
        <fullName evidence="8">Abasic site processing protein</fullName>
        <ecNumber evidence="8">3.4.-.-</ecNumber>
    </recommendedName>
</protein>
<accession>A0A150K873</accession>
<evidence type="ECO:0000256" key="5">
    <source>
        <dbReference type="ARBA" id="ARBA00023124"/>
    </source>
</evidence>